<dbReference type="NCBIfam" id="TIGR00324">
    <property type="entry name" value="endA"/>
    <property type="match status" value="1"/>
</dbReference>
<dbReference type="SUPFAM" id="SSF51735">
    <property type="entry name" value="NAD(P)-binding Rossmann-fold domains"/>
    <property type="match status" value="1"/>
</dbReference>
<evidence type="ECO:0000256" key="13">
    <source>
        <dbReference type="ARBA" id="ARBA00059865"/>
    </source>
</evidence>
<keyword evidence="9" id="KW-0520">NAD</keyword>
<dbReference type="FunFam" id="3.40.1350.10:FF:000008">
    <property type="entry name" value="tRNA-splicing endonuclease subunit Sen34"/>
    <property type="match status" value="1"/>
</dbReference>
<dbReference type="GO" id="GO:0005739">
    <property type="term" value="C:mitochondrion"/>
    <property type="evidence" value="ECO:0007669"/>
    <property type="project" value="TreeGrafter"/>
</dbReference>
<evidence type="ECO:0000256" key="2">
    <source>
        <dbReference type="ARBA" id="ARBA00006013"/>
    </source>
</evidence>
<dbReference type="EMBL" id="JAQGDS010000007">
    <property type="protein sequence ID" value="KAJ6258982.1"/>
    <property type="molecule type" value="Genomic_DNA"/>
</dbReference>
<dbReference type="Proteomes" id="UP001221413">
    <property type="component" value="Unassembled WGS sequence"/>
</dbReference>
<dbReference type="AlphaFoldDB" id="A0AAD6NI33"/>
<keyword evidence="8" id="KW-0560">Oxidoreductase</keyword>
<evidence type="ECO:0000256" key="10">
    <source>
        <dbReference type="ARBA" id="ARBA00023239"/>
    </source>
</evidence>
<dbReference type="InterPro" id="IPR006677">
    <property type="entry name" value="tRNA_intron_Endonuc_cat-like"/>
</dbReference>
<feature type="region of interest" description="Disordered" evidence="16">
    <location>
        <begin position="205"/>
        <end position="247"/>
    </location>
</feature>
<evidence type="ECO:0000259" key="17">
    <source>
        <dbReference type="Pfam" id="PF01974"/>
    </source>
</evidence>
<dbReference type="GO" id="GO:0008442">
    <property type="term" value="F:3-hydroxyisobutyrate dehydrogenase activity"/>
    <property type="evidence" value="ECO:0007669"/>
    <property type="project" value="UniProtKB-EC"/>
</dbReference>
<dbReference type="InterPro" id="IPR008927">
    <property type="entry name" value="6-PGluconate_DH-like_C_sf"/>
</dbReference>
<evidence type="ECO:0000256" key="1">
    <source>
        <dbReference type="ARBA" id="ARBA00005109"/>
    </source>
</evidence>
<keyword evidence="10" id="KW-0456">Lyase</keyword>
<keyword evidence="7" id="KW-0819">tRNA processing</keyword>
<proteinExistence type="inferred from homology"/>
<dbReference type="EC" id="1.1.1.31" evidence="5"/>
<comment type="caution">
    <text evidence="21">The sequence shown here is derived from an EMBL/GenBank/DDBJ whole genome shotgun (WGS) entry which is preliminary data.</text>
</comment>
<evidence type="ECO:0000256" key="15">
    <source>
        <dbReference type="ARBA" id="ARBA00076863"/>
    </source>
</evidence>
<evidence type="ECO:0000256" key="12">
    <source>
        <dbReference type="ARBA" id="ARBA00049197"/>
    </source>
</evidence>
<feature type="compositionally biased region" description="Basic residues" evidence="16">
    <location>
        <begin position="1"/>
        <end position="13"/>
    </location>
</feature>
<evidence type="ECO:0000259" key="18">
    <source>
        <dbReference type="Pfam" id="PF03446"/>
    </source>
</evidence>
<feature type="domain" description="6-phosphogluconate dehydrogenase NADP-binding" evidence="18">
    <location>
        <begin position="427"/>
        <end position="585"/>
    </location>
</feature>
<evidence type="ECO:0000256" key="8">
    <source>
        <dbReference type="ARBA" id="ARBA00023002"/>
    </source>
</evidence>
<dbReference type="EC" id="4.6.1.16" evidence="4"/>
<evidence type="ECO:0000256" key="3">
    <source>
        <dbReference type="ARBA" id="ARBA00008078"/>
    </source>
</evidence>
<name>A0AAD6NI33_DREDA</name>
<feature type="region of interest" description="Disordered" evidence="16">
    <location>
        <begin position="838"/>
        <end position="861"/>
    </location>
</feature>
<dbReference type="GO" id="GO:0006351">
    <property type="term" value="P:DNA-templated transcription"/>
    <property type="evidence" value="ECO:0007669"/>
    <property type="project" value="InterPro"/>
</dbReference>
<dbReference type="Gene3D" id="3.40.50.720">
    <property type="entry name" value="NAD(P)-binding Rossmann-like Domain"/>
    <property type="match status" value="1"/>
</dbReference>
<evidence type="ECO:0000313" key="22">
    <source>
        <dbReference type="Proteomes" id="UP001221413"/>
    </source>
</evidence>
<dbReference type="GO" id="GO:0006574">
    <property type="term" value="P:L-valine catabolic process"/>
    <property type="evidence" value="ECO:0007669"/>
    <property type="project" value="TreeGrafter"/>
</dbReference>
<evidence type="ECO:0000256" key="11">
    <source>
        <dbReference type="ARBA" id="ARBA00034031"/>
    </source>
</evidence>
<dbReference type="InterPro" id="IPR036291">
    <property type="entry name" value="NAD(P)-bd_dom_sf"/>
</dbReference>
<dbReference type="CDD" id="cd22363">
    <property type="entry name" value="tRNA-intron_lyase_C"/>
    <property type="match status" value="1"/>
</dbReference>
<evidence type="ECO:0000313" key="21">
    <source>
        <dbReference type="EMBL" id="KAJ6258982.1"/>
    </source>
</evidence>
<dbReference type="PANTHER" id="PTHR22981:SF7">
    <property type="entry name" value="3-HYDROXYISOBUTYRATE DEHYDROGENASE, MITOCHONDRIAL"/>
    <property type="match status" value="1"/>
</dbReference>
<dbReference type="InterPro" id="IPR006115">
    <property type="entry name" value="6PGDH_NADP-bd"/>
</dbReference>
<evidence type="ECO:0000259" key="19">
    <source>
        <dbReference type="Pfam" id="PF14833"/>
    </source>
</evidence>
<evidence type="ECO:0000256" key="5">
    <source>
        <dbReference type="ARBA" id="ARBA00012991"/>
    </source>
</evidence>
<dbReference type="GO" id="GO:0006388">
    <property type="term" value="P:tRNA splicing, via endonucleolytic cleavage and ligation"/>
    <property type="evidence" value="ECO:0007669"/>
    <property type="project" value="InterPro"/>
</dbReference>
<dbReference type="GO" id="GO:0050661">
    <property type="term" value="F:NADP binding"/>
    <property type="evidence" value="ECO:0007669"/>
    <property type="project" value="InterPro"/>
</dbReference>
<dbReference type="Pfam" id="PF03446">
    <property type="entry name" value="NAD_binding_2"/>
    <property type="match status" value="1"/>
</dbReference>
<dbReference type="Pfam" id="PF14833">
    <property type="entry name" value="NAD_binding_11"/>
    <property type="match status" value="1"/>
</dbReference>
<dbReference type="SUPFAM" id="SSF48179">
    <property type="entry name" value="6-phosphogluconate dehydrogenase C-terminal domain-like"/>
    <property type="match status" value="1"/>
</dbReference>
<keyword evidence="6" id="KW-0101">Branched-chain amino acid catabolism</keyword>
<evidence type="ECO:0000256" key="4">
    <source>
        <dbReference type="ARBA" id="ARBA00012573"/>
    </source>
</evidence>
<keyword evidence="22" id="KW-1185">Reference proteome</keyword>
<evidence type="ECO:0000256" key="6">
    <source>
        <dbReference type="ARBA" id="ARBA00022456"/>
    </source>
</evidence>
<dbReference type="InterPro" id="IPR006886">
    <property type="entry name" value="RNA_pol_III_Rpc5"/>
</dbReference>
<dbReference type="SUPFAM" id="SSF53032">
    <property type="entry name" value="tRNA-intron endonuclease catalytic domain-like"/>
    <property type="match status" value="1"/>
</dbReference>
<gene>
    <name evidence="21" type="ORF">Dda_5877</name>
</gene>
<evidence type="ECO:0000259" key="20">
    <source>
        <dbReference type="Pfam" id="PF26577"/>
    </source>
</evidence>
<protein>
    <recommendedName>
        <fullName evidence="14 15">tRNA-intron endonuclease SEN34</fullName>
        <ecNumber evidence="5">1.1.1.31</ecNumber>
        <ecNumber evidence="4">4.6.1.16</ecNumber>
    </recommendedName>
    <alternativeName>
        <fullName evidence="14 15">tRNA-intron endonuclease SEN34</fullName>
    </alternativeName>
</protein>
<feature type="compositionally biased region" description="Low complexity" evidence="16">
    <location>
        <begin position="881"/>
        <end position="890"/>
    </location>
</feature>
<dbReference type="Pfam" id="PF26577">
    <property type="entry name" value="TSEN34_N"/>
    <property type="match status" value="1"/>
</dbReference>
<evidence type="ECO:0000256" key="16">
    <source>
        <dbReference type="SAM" id="MobiDB-lite"/>
    </source>
</evidence>
<comment type="function">
    <text evidence="13">Constitutes one of the two catalytic subunit of the tRNA-splicing endonuclease complex, a complex responsible for identification and cleavage of the splice sites in pre-tRNA. It cleaves pre-tRNA at the 5'- and 3'-splice sites to release the intron. The products are an intron and two tRNA half-molecules bearing 2',3'-cyclic phosphate and 5'-OH termini. There are no conserved sequences at the splice sites, but the intron is invariably located at the same site in the gene, placing the splice sites an invariant distance from the constant structural features of the tRNA body. It probably carries the active site for 3'-splice site cleavage.</text>
</comment>
<feature type="region of interest" description="Disordered" evidence="16">
    <location>
        <begin position="1"/>
        <end position="116"/>
    </location>
</feature>
<dbReference type="InterPro" id="IPR006676">
    <property type="entry name" value="tRNA_splic"/>
</dbReference>
<feature type="compositionally biased region" description="Low complexity" evidence="16">
    <location>
        <begin position="17"/>
        <end position="27"/>
    </location>
</feature>
<dbReference type="GO" id="GO:0003676">
    <property type="term" value="F:nucleic acid binding"/>
    <property type="evidence" value="ECO:0007669"/>
    <property type="project" value="InterPro"/>
</dbReference>
<dbReference type="PANTHER" id="PTHR22981">
    <property type="entry name" value="3-HYDROXYISOBUTYRATE DEHYDROGENASE-RELATED"/>
    <property type="match status" value="1"/>
</dbReference>
<comment type="pathway">
    <text evidence="1">Amino-acid degradation; L-valine degradation.</text>
</comment>
<dbReference type="Pfam" id="PF04801">
    <property type="entry name" value="RPC5"/>
    <property type="match status" value="2"/>
</dbReference>
<feature type="compositionally biased region" description="Acidic residues" evidence="16">
    <location>
        <begin position="100"/>
        <end position="116"/>
    </location>
</feature>
<dbReference type="Gene3D" id="3.40.1350.10">
    <property type="match status" value="1"/>
</dbReference>
<dbReference type="InterPro" id="IPR059049">
    <property type="entry name" value="TSEN34_N"/>
</dbReference>
<dbReference type="InterPro" id="IPR029154">
    <property type="entry name" value="HIBADH-like_NADP-bd"/>
</dbReference>
<accession>A0AAD6NI33</accession>
<dbReference type="FunFam" id="1.10.1040.10:FF:000006">
    <property type="entry name" value="3-hydroxyisobutyrate dehydrogenase"/>
    <property type="match status" value="1"/>
</dbReference>
<comment type="catalytic activity">
    <reaction evidence="11">
        <text>pretRNA = a 3'-half-tRNA molecule with a 5'-OH end + a 5'-half-tRNA molecule with a 2',3'-cyclic phosphate end + an intron with a 2',3'-cyclic phosphate and a 5'-hydroxyl terminus.</text>
        <dbReference type="EC" id="4.6.1.16"/>
    </reaction>
</comment>
<evidence type="ECO:0000256" key="9">
    <source>
        <dbReference type="ARBA" id="ARBA00023027"/>
    </source>
</evidence>
<evidence type="ECO:0000256" key="14">
    <source>
        <dbReference type="ARBA" id="ARBA00075884"/>
    </source>
</evidence>
<feature type="domain" description="3-hydroxyisobutyrate dehydrogenase-like NAD-binding" evidence="19">
    <location>
        <begin position="588"/>
        <end position="701"/>
    </location>
</feature>
<dbReference type="GO" id="GO:0005634">
    <property type="term" value="C:nucleus"/>
    <property type="evidence" value="ECO:0007669"/>
    <property type="project" value="InterPro"/>
</dbReference>
<dbReference type="InterPro" id="IPR013328">
    <property type="entry name" value="6PGD_dom2"/>
</dbReference>
<reference evidence="21" key="1">
    <citation type="submission" date="2023-01" db="EMBL/GenBank/DDBJ databases">
        <title>The chitinases involved in constricting ring structure development in the nematode-trapping fungus Drechslerella dactyloides.</title>
        <authorList>
            <person name="Wang R."/>
            <person name="Zhang L."/>
            <person name="Tang P."/>
            <person name="Li S."/>
            <person name="Liang L."/>
        </authorList>
    </citation>
    <scope>NUCLEOTIDE SEQUENCE</scope>
    <source>
        <strain evidence="21">YMF1.00031</strain>
    </source>
</reference>
<dbReference type="GO" id="GO:0051287">
    <property type="term" value="F:NAD binding"/>
    <property type="evidence" value="ECO:0007669"/>
    <property type="project" value="InterPro"/>
</dbReference>
<organism evidence="21 22">
    <name type="scientific">Drechslerella dactyloides</name>
    <name type="common">Nematode-trapping fungus</name>
    <name type="synonym">Arthrobotrys dactyloides</name>
    <dbReference type="NCBI Taxonomy" id="74499"/>
    <lineage>
        <taxon>Eukaryota</taxon>
        <taxon>Fungi</taxon>
        <taxon>Dikarya</taxon>
        <taxon>Ascomycota</taxon>
        <taxon>Pezizomycotina</taxon>
        <taxon>Orbiliomycetes</taxon>
        <taxon>Orbiliales</taxon>
        <taxon>Orbiliaceae</taxon>
        <taxon>Drechslerella</taxon>
    </lineage>
</organism>
<feature type="domain" description="TSEN34 N-terminal" evidence="20">
    <location>
        <begin position="721"/>
        <end position="788"/>
    </location>
</feature>
<feature type="compositionally biased region" description="Low complexity" evidence="16">
    <location>
        <begin position="851"/>
        <end position="861"/>
    </location>
</feature>
<dbReference type="Gene3D" id="1.10.1040.10">
    <property type="entry name" value="N-(1-d-carboxylethyl)-l-norvaline Dehydrogenase, domain 2"/>
    <property type="match status" value="1"/>
</dbReference>
<sequence length="1025" mass="111221">MPPKAKAKPKPQLRKTAAAAAAAAAAADSEALLAPKEEPQAEETVAPAPQPPPPSQPTSYQSASLFLEDHSDTDSDAPAQAQPPPLPETELPAVPTTIPEDSEDDDDAAFSDQDDDPVVQSYDIVVNDTFEEMMYLFQYPVRSKTQPYTLHEGFAPVEARMKVETGVIELDIPINVERNYDEQKGILYGEALHKSRVQRSLRAGVAIDGAGEGGSSSSDRRKRRRTGDGDDGEDDSGIPTPEHLMDFEEAKRKNRILNRQTLGAKIQQNDANYFVGLFEDDKLHFTRLKGNMQLRPQFHHIDIMTEQERASQKAMRDMNNPNPTKPVEARAVNLSVKAASGDNRTLTAAEQLSKDIRLEEDEIWREIEWVDQDDDEAWQMFANVHKQQPVPLNNVLTKAEYFKWCSAPVGSSDGADDGRGHRHTRSGYPMAKNLRAKIPESDSLFIYDINESATGRFVEEANGPGPRITIVKSLQDVARNSETVVTMLPQPKHVKAVYDDFMAAGMGNPPSRLFIDCSTIDVKTSLDVGAAVRALGHEFVDAPVSGGVVGASAATLTFMLGAPDHIVSRVQPILERMGKRVVHMGKPGTGIVGKLANNYLLAISNLATAEAMNFGIKLGLEPKTLASLINCSTGRCWPSEVNNPVPGVVETAPSSRGYQGGFGVSLMAKDLKLAIAAAELADAKLVLADSARKVYDEAEIDYRAEILHAMAADAPESRLSISYVDGRYLIYDVNAVANLRSTWHMCGTLFGTLPQAQQQNVFHGLPMELMPEEAALLVEKGAAVIVDDTLAHSDAVQALDEADKAAILAVRTQQQDQLALANLEESKKRKEIAIENAKASGKWKTKPAKPAPAEASTAAAEGESSLFAMADEPTGEHAGADDAASTTAAAPDESSHRQYIIPMATTPIGAYSLQVPRESSHVPNPPTSRYSVYRHLHSLGYYMSPGLRFGCEFVAYPGDPLRFHSHFLVKTAGWDEEVGILDLVGGGRLGTGVKKAWMMGGQEEEGEDGKEGDVRVFSVEWGGFG</sequence>
<dbReference type="GO" id="GO:0000213">
    <property type="term" value="F:tRNA-intron lyase activity"/>
    <property type="evidence" value="ECO:0007669"/>
    <property type="project" value="UniProtKB-EC"/>
</dbReference>
<dbReference type="InterPro" id="IPR011856">
    <property type="entry name" value="tRNA_endonuc-like_dom_sf"/>
</dbReference>
<comment type="catalytic activity">
    <reaction evidence="12">
        <text>3-hydroxy-2-methylpropanoate + NAD(+) = 2-methyl-3-oxopropanoate + NADH + H(+)</text>
        <dbReference type="Rhea" id="RHEA:17681"/>
        <dbReference type="ChEBI" id="CHEBI:11805"/>
        <dbReference type="ChEBI" id="CHEBI:15378"/>
        <dbReference type="ChEBI" id="CHEBI:57540"/>
        <dbReference type="ChEBI" id="CHEBI:57700"/>
        <dbReference type="ChEBI" id="CHEBI:57945"/>
        <dbReference type="EC" id="1.1.1.31"/>
    </reaction>
</comment>
<feature type="region of interest" description="Disordered" evidence="16">
    <location>
        <begin position="873"/>
        <end position="895"/>
    </location>
</feature>
<feature type="domain" description="tRNA intron endonuclease catalytic" evidence="17">
    <location>
        <begin position="928"/>
        <end position="1006"/>
    </location>
</feature>
<comment type="similarity">
    <text evidence="3">Belongs to the tRNA-intron endonuclease family.</text>
</comment>
<dbReference type="InterPro" id="IPR036167">
    <property type="entry name" value="tRNA_intron_Endo_cat-like_sf"/>
</dbReference>
<evidence type="ECO:0000256" key="7">
    <source>
        <dbReference type="ARBA" id="ARBA00022694"/>
    </source>
</evidence>
<dbReference type="Pfam" id="PF01974">
    <property type="entry name" value="tRNA_int_endo"/>
    <property type="match status" value="1"/>
</dbReference>
<comment type="similarity">
    <text evidence="2">Belongs to the HIBADH-related family. 3-hydroxyisobutyrate dehydrogenase subfamily.</text>
</comment>